<dbReference type="AlphaFoldDB" id="X6L9S8"/>
<keyword evidence="1" id="KW-1133">Transmembrane helix</keyword>
<comment type="caution">
    <text evidence="2">The sequence shown here is derived from an EMBL/GenBank/DDBJ whole genome shotgun (WGS) entry which is preliminary data.</text>
</comment>
<dbReference type="Proteomes" id="UP000023152">
    <property type="component" value="Unassembled WGS sequence"/>
</dbReference>
<proteinExistence type="predicted"/>
<keyword evidence="3" id="KW-1185">Reference proteome</keyword>
<organism evidence="2 3">
    <name type="scientific">Reticulomyxa filosa</name>
    <dbReference type="NCBI Taxonomy" id="46433"/>
    <lineage>
        <taxon>Eukaryota</taxon>
        <taxon>Sar</taxon>
        <taxon>Rhizaria</taxon>
        <taxon>Retaria</taxon>
        <taxon>Foraminifera</taxon>
        <taxon>Monothalamids</taxon>
        <taxon>Reticulomyxidae</taxon>
        <taxon>Reticulomyxa</taxon>
    </lineage>
</organism>
<dbReference type="EMBL" id="ASPP01049610">
    <property type="protein sequence ID" value="ETN97474.1"/>
    <property type="molecule type" value="Genomic_DNA"/>
</dbReference>
<protein>
    <submittedName>
        <fullName evidence="2">Uncharacterized protein</fullName>
    </submittedName>
</protein>
<keyword evidence="1" id="KW-0812">Transmembrane</keyword>
<evidence type="ECO:0000313" key="2">
    <source>
        <dbReference type="EMBL" id="ETN97474.1"/>
    </source>
</evidence>
<sequence>AIHNKRWNIARYCIEQDEIIPQTPFEYMIDNKMDKEQYSEMMKFCKWMLRKRTMYPMKQIEYVIDYIKDKLIDEDKGATFLLGMDQKELQKIFDGGWHVMTFLRYRIFLLFEKCVQLKREGKRYIELQKKNTTFEQVYEKGLKELQVQLTTYWDYIIAMRLHYICPDLLDDWSRNMVDRLTPISSKNEYFEMNLVIGHEDHSIYLGLCKTSIHILIRIDNRLMKTIPSDTHLNKIESTRNKDCTLIKPYLNWPYRPAQGNTENCYLRNHNIEYRIRLGDIIYEWFRNREGERYLKLLFYVILQFQSKIYYLNKKYYRKKNFCFNICIVCQSFCVIVVKRISFL</sequence>
<reference evidence="2 3" key="1">
    <citation type="journal article" date="2013" name="Curr. Biol.">
        <title>The Genome of the Foraminiferan Reticulomyxa filosa.</title>
        <authorList>
            <person name="Glockner G."/>
            <person name="Hulsmann N."/>
            <person name="Schleicher M."/>
            <person name="Noegel A.A."/>
            <person name="Eichinger L."/>
            <person name="Gallinger C."/>
            <person name="Pawlowski J."/>
            <person name="Sierra R."/>
            <person name="Euteneuer U."/>
            <person name="Pillet L."/>
            <person name="Moustafa A."/>
            <person name="Platzer M."/>
            <person name="Groth M."/>
            <person name="Szafranski K."/>
            <person name="Schliwa M."/>
        </authorList>
    </citation>
    <scope>NUCLEOTIDE SEQUENCE [LARGE SCALE GENOMIC DNA]</scope>
</reference>
<name>X6L9S8_RETFI</name>
<accession>X6L9S8</accession>
<keyword evidence="1" id="KW-0472">Membrane</keyword>
<evidence type="ECO:0000313" key="3">
    <source>
        <dbReference type="Proteomes" id="UP000023152"/>
    </source>
</evidence>
<feature type="transmembrane region" description="Helical" evidence="1">
    <location>
        <begin position="322"/>
        <end position="342"/>
    </location>
</feature>
<feature type="non-terminal residue" evidence="2">
    <location>
        <position position="1"/>
    </location>
</feature>
<evidence type="ECO:0000256" key="1">
    <source>
        <dbReference type="SAM" id="Phobius"/>
    </source>
</evidence>
<gene>
    <name evidence="2" type="ORF">RFI_40055</name>
</gene>